<organism evidence="1 2">
    <name type="scientific">Thelephora ganbajun</name>
    <name type="common">Ganba fungus</name>
    <dbReference type="NCBI Taxonomy" id="370292"/>
    <lineage>
        <taxon>Eukaryota</taxon>
        <taxon>Fungi</taxon>
        <taxon>Dikarya</taxon>
        <taxon>Basidiomycota</taxon>
        <taxon>Agaricomycotina</taxon>
        <taxon>Agaricomycetes</taxon>
        <taxon>Thelephorales</taxon>
        <taxon>Thelephoraceae</taxon>
        <taxon>Thelephora</taxon>
    </lineage>
</organism>
<accession>A0ACB6ZU54</accession>
<gene>
    <name evidence="1" type="ORF">BDM02DRAFT_2367450</name>
</gene>
<evidence type="ECO:0000313" key="1">
    <source>
        <dbReference type="EMBL" id="KAF9652853.1"/>
    </source>
</evidence>
<name>A0ACB6ZU54_THEGA</name>
<keyword evidence="2" id="KW-1185">Reference proteome</keyword>
<dbReference type="EMBL" id="MU117966">
    <property type="protein sequence ID" value="KAF9652853.1"/>
    <property type="molecule type" value="Genomic_DNA"/>
</dbReference>
<dbReference type="Proteomes" id="UP000886501">
    <property type="component" value="Unassembled WGS sequence"/>
</dbReference>
<comment type="caution">
    <text evidence="1">The sequence shown here is derived from an EMBL/GenBank/DDBJ whole genome shotgun (WGS) entry which is preliminary data.</text>
</comment>
<sequence>MPLPMTPQRPRTPSLRLSHVKSTPVLLSPFPDCKIPTPPTHPVSKSCSCNTSRKRRCQPIGSRSSRRPRRQDCPLRFNPHDSSVFDHLPWVSILDAPAPRTNSWDIVDLSQLPVDERSLLLGPIRRRKTSIRSVPFPPTPSSSPSSSSVPFPSSGYASRDARTPPREIEPPSTIRFQGLLPAPV</sequence>
<reference evidence="1" key="2">
    <citation type="journal article" date="2020" name="Nat. Commun.">
        <title>Large-scale genome sequencing of mycorrhizal fungi provides insights into the early evolution of symbiotic traits.</title>
        <authorList>
            <person name="Miyauchi S."/>
            <person name="Kiss E."/>
            <person name="Kuo A."/>
            <person name="Drula E."/>
            <person name="Kohler A."/>
            <person name="Sanchez-Garcia M."/>
            <person name="Morin E."/>
            <person name="Andreopoulos B."/>
            <person name="Barry K.W."/>
            <person name="Bonito G."/>
            <person name="Buee M."/>
            <person name="Carver A."/>
            <person name="Chen C."/>
            <person name="Cichocki N."/>
            <person name="Clum A."/>
            <person name="Culley D."/>
            <person name="Crous P.W."/>
            <person name="Fauchery L."/>
            <person name="Girlanda M."/>
            <person name="Hayes R.D."/>
            <person name="Keri Z."/>
            <person name="LaButti K."/>
            <person name="Lipzen A."/>
            <person name="Lombard V."/>
            <person name="Magnuson J."/>
            <person name="Maillard F."/>
            <person name="Murat C."/>
            <person name="Nolan M."/>
            <person name="Ohm R.A."/>
            <person name="Pangilinan J."/>
            <person name="Pereira M.F."/>
            <person name="Perotto S."/>
            <person name="Peter M."/>
            <person name="Pfister S."/>
            <person name="Riley R."/>
            <person name="Sitrit Y."/>
            <person name="Stielow J.B."/>
            <person name="Szollosi G."/>
            <person name="Zifcakova L."/>
            <person name="Stursova M."/>
            <person name="Spatafora J.W."/>
            <person name="Tedersoo L."/>
            <person name="Vaario L.M."/>
            <person name="Yamada A."/>
            <person name="Yan M."/>
            <person name="Wang P."/>
            <person name="Xu J."/>
            <person name="Bruns T."/>
            <person name="Baldrian P."/>
            <person name="Vilgalys R."/>
            <person name="Dunand C."/>
            <person name="Henrissat B."/>
            <person name="Grigoriev I.V."/>
            <person name="Hibbett D."/>
            <person name="Nagy L.G."/>
            <person name="Martin F.M."/>
        </authorList>
    </citation>
    <scope>NUCLEOTIDE SEQUENCE</scope>
    <source>
        <strain evidence="1">P2</strain>
    </source>
</reference>
<evidence type="ECO:0000313" key="2">
    <source>
        <dbReference type="Proteomes" id="UP000886501"/>
    </source>
</evidence>
<reference evidence="1" key="1">
    <citation type="submission" date="2019-10" db="EMBL/GenBank/DDBJ databases">
        <authorList>
            <consortium name="DOE Joint Genome Institute"/>
            <person name="Kuo A."/>
            <person name="Miyauchi S."/>
            <person name="Kiss E."/>
            <person name="Drula E."/>
            <person name="Kohler A."/>
            <person name="Sanchez-Garcia M."/>
            <person name="Andreopoulos B."/>
            <person name="Barry K.W."/>
            <person name="Bonito G."/>
            <person name="Buee M."/>
            <person name="Carver A."/>
            <person name="Chen C."/>
            <person name="Cichocki N."/>
            <person name="Clum A."/>
            <person name="Culley D."/>
            <person name="Crous P.W."/>
            <person name="Fauchery L."/>
            <person name="Girlanda M."/>
            <person name="Hayes R."/>
            <person name="Keri Z."/>
            <person name="Labutti K."/>
            <person name="Lipzen A."/>
            <person name="Lombard V."/>
            <person name="Magnuson J."/>
            <person name="Maillard F."/>
            <person name="Morin E."/>
            <person name="Murat C."/>
            <person name="Nolan M."/>
            <person name="Ohm R."/>
            <person name="Pangilinan J."/>
            <person name="Pereira M."/>
            <person name="Perotto S."/>
            <person name="Peter M."/>
            <person name="Riley R."/>
            <person name="Sitrit Y."/>
            <person name="Stielow B."/>
            <person name="Szollosi G."/>
            <person name="Zifcakova L."/>
            <person name="Stursova M."/>
            <person name="Spatafora J.W."/>
            <person name="Tedersoo L."/>
            <person name="Vaario L.-M."/>
            <person name="Yamada A."/>
            <person name="Yan M."/>
            <person name="Wang P."/>
            <person name="Xu J."/>
            <person name="Bruns T."/>
            <person name="Baldrian P."/>
            <person name="Vilgalys R."/>
            <person name="Henrissat B."/>
            <person name="Grigoriev I.V."/>
            <person name="Hibbett D."/>
            <person name="Nagy L.G."/>
            <person name="Martin F.M."/>
        </authorList>
    </citation>
    <scope>NUCLEOTIDE SEQUENCE</scope>
    <source>
        <strain evidence="1">P2</strain>
    </source>
</reference>
<protein>
    <submittedName>
        <fullName evidence="1">Uncharacterized protein</fullName>
    </submittedName>
</protein>
<proteinExistence type="predicted"/>